<feature type="region of interest" description="Disordered" evidence="1">
    <location>
        <begin position="38"/>
        <end position="66"/>
    </location>
</feature>
<gene>
    <name evidence="2" type="ORF">SDC9_134197</name>
</gene>
<evidence type="ECO:0000256" key="1">
    <source>
        <dbReference type="SAM" id="MobiDB-lite"/>
    </source>
</evidence>
<accession>A0A645DCI7</accession>
<proteinExistence type="predicted"/>
<evidence type="ECO:0000313" key="2">
    <source>
        <dbReference type="EMBL" id="MPM87104.1"/>
    </source>
</evidence>
<protein>
    <submittedName>
        <fullName evidence="2">Uncharacterized protein</fullName>
    </submittedName>
</protein>
<reference evidence="2" key="1">
    <citation type="submission" date="2019-08" db="EMBL/GenBank/DDBJ databases">
        <authorList>
            <person name="Kucharzyk K."/>
            <person name="Murdoch R.W."/>
            <person name="Higgins S."/>
            <person name="Loffler F."/>
        </authorList>
    </citation>
    <scope>NUCLEOTIDE SEQUENCE</scope>
</reference>
<dbReference type="AlphaFoldDB" id="A0A645DCI7"/>
<organism evidence="2">
    <name type="scientific">bioreactor metagenome</name>
    <dbReference type="NCBI Taxonomy" id="1076179"/>
    <lineage>
        <taxon>unclassified sequences</taxon>
        <taxon>metagenomes</taxon>
        <taxon>ecological metagenomes</taxon>
    </lineage>
</organism>
<sequence length="66" mass="7202">MQRVNHIAVGVLCAHAQHMPAILIHHIEGRRVLVGQGGKVPGPAQRARRHLRKSGNAAALRQCRDS</sequence>
<comment type="caution">
    <text evidence="2">The sequence shown here is derived from an EMBL/GenBank/DDBJ whole genome shotgun (WGS) entry which is preliminary data.</text>
</comment>
<dbReference type="EMBL" id="VSSQ01034995">
    <property type="protein sequence ID" value="MPM87104.1"/>
    <property type="molecule type" value="Genomic_DNA"/>
</dbReference>
<name>A0A645DCI7_9ZZZZ</name>